<dbReference type="AlphaFoldDB" id="A0A2H1C8C8"/>
<dbReference type="SUPFAM" id="SSF81296">
    <property type="entry name" value="E set domains"/>
    <property type="match status" value="1"/>
</dbReference>
<dbReference type="GO" id="GO:0060271">
    <property type="term" value="P:cilium assembly"/>
    <property type="evidence" value="ECO:0007669"/>
    <property type="project" value="TreeGrafter"/>
</dbReference>
<dbReference type="InterPro" id="IPR008015">
    <property type="entry name" value="PDED_dom"/>
</dbReference>
<dbReference type="FunFam" id="2.70.50.40:FF:000003">
    <property type="entry name" value="UNC119 homologue, putative"/>
    <property type="match status" value="1"/>
</dbReference>
<evidence type="ECO:0000313" key="6">
    <source>
        <dbReference type="EMBL" id="THD22695.1"/>
    </source>
</evidence>
<accession>A0A2H1C8C8</accession>
<dbReference type="GO" id="GO:0008289">
    <property type="term" value="F:lipid binding"/>
    <property type="evidence" value="ECO:0007669"/>
    <property type="project" value="UniProtKB-KW"/>
</dbReference>
<dbReference type="Proteomes" id="UP000230066">
    <property type="component" value="Unassembled WGS sequence"/>
</dbReference>
<evidence type="ECO:0000259" key="5">
    <source>
        <dbReference type="Pfam" id="PF05351"/>
    </source>
</evidence>
<name>A0A2H1C8C8_FASHE</name>
<dbReference type="PANTHER" id="PTHR12951:SF1">
    <property type="entry name" value="PROTEIN UNC-119 HOMOLOG"/>
    <property type="match status" value="1"/>
</dbReference>
<keyword evidence="7" id="KW-1185">Reference proteome</keyword>
<reference evidence="6" key="1">
    <citation type="submission" date="2019-03" db="EMBL/GenBank/DDBJ databases">
        <title>Improved annotation for the trematode Fasciola hepatica.</title>
        <authorList>
            <person name="Choi Y.-J."/>
            <person name="Martin J."/>
            <person name="Mitreva M."/>
        </authorList>
    </citation>
    <scope>NUCLEOTIDE SEQUENCE [LARGE SCALE GENOMIC DNA]</scope>
</reference>
<dbReference type="GO" id="GO:0042953">
    <property type="term" value="P:lipoprotein transport"/>
    <property type="evidence" value="ECO:0007669"/>
    <property type="project" value="TreeGrafter"/>
</dbReference>
<evidence type="ECO:0000256" key="4">
    <source>
        <dbReference type="ARBA" id="ARBA00023121"/>
    </source>
</evidence>
<dbReference type="Pfam" id="PF05351">
    <property type="entry name" value="GMP_PDE_delta"/>
    <property type="match status" value="1"/>
</dbReference>
<dbReference type="EMBL" id="JXXN02002589">
    <property type="protein sequence ID" value="THD22695.1"/>
    <property type="molecule type" value="Genomic_DNA"/>
</dbReference>
<dbReference type="GO" id="GO:0005929">
    <property type="term" value="C:cilium"/>
    <property type="evidence" value="ECO:0007669"/>
    <property type="project" value="TreeGrafter"/>
</dbReference>
<evidence type="ECO:0000256" key="2">
    <source>
        <dbReference type="ARBA" id="ARBA00022448"/>
    </source>
</evidence>
<evidence type="ECO:0000313" key="7">
    <source>
        <dbReference type="Proteomes" id="UP000230066"/>
    </source>
</evidence>
<feature type="domain" description="GMP phosphodiesterase delta subunit" evidence="5">
    <location>
        <begin position="64"/>
        <end position="231"/>
    </location>
</feature>
<dbReference type="InterPro" id="IPR037036">
    <property type="entry name" value="PDED_dom_sf"/>
</dbReference>
<comment type="similarity">
    <text evidence="1">Belongs to the PDE6D/unc-119 family.</text>
</comment>
<dbReference type="PANTHER" id="PTHR12951">
    <property type="entry name" value="RETINAL PROTEIN 4"/>
    <property type="match status" value="1"/>
</dbReference>
<evidence type="ECO:0000256" key="3">
    <source>
        <dbReference type="ARBA" id="ARBA00022927"/>
    </source>
</evidence>
<dbReference type="Gene3D" id="2.70.50.40">
    <property type="entry name" value="GMP phosphodiesterase, delta subunit"/>
    <property type="match status" value="1"/>
</dbReference>
<dbReference type="InterPro" id="IPR051519">
    <property type="entry name" value="PDE6D_unc-119_myristoyl-bd"/>
</dbReference>
<keyword evidence="4" id="KW-0446">Lipid-binding</keyword>
<keyword evidence="3" id="KW-0653">Protein transport</keyword>
<protein>
    <submittedName>
        <fullName evidence="6">Protein unc-119 like protein A</fullName>
    </submittedName>
</protein>
<evidence type="ECO:0000256" key="1">
    <source>
        <dbReference type="ARBA" id="ARBA00008102"/>
    </source>
</evidence>
<keyword evidence="2" id="KW-0813">Transport</keyword>
<dbReference type="GO" id="GO:0007399">
    <property type="term" value="P:nervous system development"/>
    <property type="evidence" value="ECO:0007669"/>
    <property type="project" value="TreeGrafter"/>
</dbReference>
<organism evidence="6 7">
    <name type="scientific">Fasciola hepatica</name>
    <name type="common">Liver fluke</name>
    <dbReference type="NCBI Taxonomy" id="6192"/>
    <lineage>
        <taxon>Eukaryota</taxon>
        <taxon>Metazoa</taxon>
        <taxon>Spiralia</taxon>
        <taxon>Lophotrochozoa</taxon>
        <taxon>Platyhelminthes</taxon>
        <taxon>Trematoda</taxon>
        <taxon>Digenea</taxon>
        <taxon>Plagiorchiida</taxon>
        <taxon>Echinostomata</taxon>
        <taxon>Echinostomatoidea</taxon>
        <taxon>Fasciolidae</taxon>
        <taxon>Fasciola</taxon>
    </lineage>
</organism>
<gene>
    <name evidence="6" type="ORF">D915_006643</name>
</gene>
<comment type="caution">
    <text evidence="6">The sequence shown here is derived from an EMBL/GenBank/DDBJ whole genome shotgun (WGS) entry which is preliminary data.</text>
</comment>
<dbReference type="InterPro" id="IPR014756">
    <property type="entry name" value="Ig_E-set"/>
</dbReference>
<proteinExistence type="inferred from homology"/>
<sequence length="233" mass="27108">MFTKNIKAAFSSPRKTCDKRDSREESGDDLIDEKFINSQEIRPEDVLKFKTATRGYLCPAGSSKYDIQFLSFCLRDMETKTVLFEVRRPENELHQVQTAPQAINTLPARETEPNSGDQQLSRCVRYHFSPDFLRLKTVGAAVEFSVGKHQLSEFRMIERHYFKNKLLKSFDFNFGFVIPESINSVEHIYELPKLSDKEIQEMIVNPYETQSDSFYFVDGKLVMHNKAVYAYNN</sequence>